<protein>
    <recommendedName>
        <fullName evidence="4">Hydrophobin</fullName>
    </recommendedName>
</protein>
<comment type="caution">
    <text evidence="2">The sequence shown here is derived from an EMBL/GenBank/DDBJ whole genome shotgun (WGS) entry which is preliminary data.</text>
</comment>
<gene>
    <name evidence="2" type="ORF">FALBO_2291</name>
</gene>
<keyword evidence="1" id="KW-0732">Signal</keyword>
<reference evidence="2 3" key="1">
    <citation type="submission" date="2020-01" db="EMBL/GenBank/DDBJ databases">
        <title>Identification and distribution of gene clusters putatively required for synthesis of sphingolipid metabolism inhibitors in phylogenetically diverse species of the filamentous fungus Fusarium.</title>
        <authorList>
            <person name="Kim H.-S."/>
            <person name="Busman M."/>
            <person name="Brown D.W."/>
            <person name="Divon H."/>
            <person name="Uhlig S."/>
            <person name="Proctor R.H."/>
        </authorList>
    </citation>
    <scope>NUCLEOTIDE SEQUENCE [LARGE SCALE GENOMIC DNA]</scope>
    <source>
        <strain evidence="2 3">NRRL 20459</strain>
    </source>
</reference>
<evidence type="ECO:0000313" key="3">
    <source>
        <dbReference type="Proteomes" id="UP000554235"/>
    </source>
</evidence>
<accession>A0A8H4LLQ3</accession>
<name>A0A8H4LLQ3_9HYPO</name>
<evidence type="ECO:0000256" key="1">
    <source>
        <dbReference type="SAM" id="SignalP"/>
    </source>
</evidence>
<dbReference type="EMBL" id="JAADYS010000292">
    <property type="protein sequence ID" value="KAF4470795.1"/>
    <property type="molecule type" value="Genomic_DNA"/>
</dbReference>
<dbReference type="Proteomes" id="UP000554235">
    <property type="component" value="Unassembled WGS sequence"/>
</dbReference>
<feature type="chain" id="PRO_5034181241" description="Hydrophobin" evidence="1">
    <location>
        <begin position="18"/>
        <end position="152"/>
    </location>
</feature>
<keyword evidence="3" id="KW-1185">Reference proteome</keyword>
<dbReference type="AlphaFoldDB" id="A0A8H4LLQ3"/>
<evidence type="ECO:0000313" key="2">
    <source>
        <dbReference type="EMBL" id="KAF4470795.1"/>
    </source>
</evidence>
<proteinExistence type="predicted"/>
<feature type="signal peptide" evidence="1">
    <location>
        <begin position="1"/>
        <end position="17"/>
    </location>
</feature>
<sequence length="152" mass="16353">MQFSILALTLAATGALALPGREKPQKPGKPQPGNVQTISCSSGSPYCCNQEFDAKKGKSYYKCSEFVNNCNAVAVCCNNNVSYVPVSESIRLIFDGRDLVPLRLAPAWVTPPSSSSSTKFFRTTRPKSIMATPLARALALEVAHKQLLSTLA</sequence>
<evidence type="ECO:0008006" key="4">
    <source>
        <dbReference type="Google" id="ProtNLM"/>
    </source>
</evidence>
<organism evidence="2 3">
    <name type="scientific">Fusarium albosuccineum</name>
    <dbReference type="NCBI Taxonomy" id="1237068"/>
    <lineage>
        <taxon>Eukaryota</taxon>
        <taxon>Fungi</taxon>
        <taxon>Dikarya</taxon>
        <taxon>Ascomycota</taxon>
        <taxon>Pezizomycotina</taxon>
        <taxon>Sordariomycetes</taxon>
        <taxon>Hypocreomycetidae</taxon>
        <taxon>Hypocreales</taxon>
        <taxon>Nectriaceae</taxon>
        <taxon>Fusarium</taxon>
        <taxon>Fusarium decemcellulare species complex</taxon>
    </lineage>
</organism>